<evidence type="ECO:0000313" key="1">
    <source>
        <dbReference type="EMBL" id="SEQ25627.1"/>
    </source>
</evidence>
<keyword evidence="2" id="KW-1185">Reference proteome</keyword>
<organism evidence="1 2">
    <name type="scientific">Streptomyces radiopugnans</name>
    <dbReference type="NCBI Taxonomy" id="403935"/>
    <lineage>
        <taxon>Bacteria</taxon>
        <taxon>Bacillati</taxon>
        <taxon>Actinomycetota</taxon>
        <taxon>Actinomycetes</taxon>
        <taxon>Kitasatosporales</taxon>
        <taxon>Streptomycetaceae</taxon>
        <taxon>Streptomyces</taxon>
    </lineage>
</organism>
<proteinExistence type="predicted"/>
<dbReference type="EMBL" id="FOET01000005">
    <property type="protein sequence ID" value="SEQ25627.1"/>
    <property type="molecule type" value="Genomic_DNA"/>
</dbReference>
<gene>
    <name evidence="1" type="ORF">SAMN05216481_105151</name>
</gene>
<sequence>MRSRPARRRGQGRAGVREVTGAAFFNPKEVGCAGQAPVMEERTE</sequence>
<reference evidence="1 2" key="1">
    <citation type="submission" date="2016-10" db="EMBL/GenBank/DDBJ databases">
        <authorList>
            <person name="de Groot N.N."/>
        </authorList>
    </citation>
    <scope>NUCLEOTIDE SEQUENCE [LARGE SCALE GENOMIC DNA]</scope>
    <source>
        <strain evidence="1 2">CGMCC 4.3519</strain>
    </source>
</reference>
<dbReference type="Proteomes" id="UP000199055">
    <property type="component" value="Unassembled WGS sequence"/>
</dbReference>
<accession>A0A1H9EJ90</accession>
<protein>
    <submittedName>
        <fullName evidence="1">Uncharacterized protein</fullName>
    </submittedName>
</protein>
<dbReference type="AlphaFoldDB" id="A0A1H9EJ90"/>
<evidence type="ECO:0000313" key="2">
    <source>
        <dbReference type="Proteomes" id="UP000199055"/>
    </source>
</evidence>
<name>A0A1H9EJ90_9ACTN</name>